<evidence type="ECO:0000256" key="9">
    <source>
        <dbReference type="ARBA" id="ARBA00022801"/>
    </source>
</evidence>
<dbReference type="Gene3D" id="3.40.50.11980">
    <property type="match status" value="1"/>
</dbReference>
<feature type="domain" description="PRORP" evidence="16">
    <location>
        <begin position="284"/>
        <end position="519"/>
    </location>
</feature>
<proteinExistence type="inferred from homology"/>
<evidence type="ECO:0000256" key="11">
    <source>
        <dbReference type="ARBA" id="ARBA00022842"/>
    </source>
</evidence>
<evidence type="ECO:0000256" key="13">
    <source>
        <dbReference type="ARBA" id="ARBA00023128"/>
    </source>
</evidence>
<evidence type="ECO:0000256" key="10">
    <source>
        <dbReference type="ARBA" id="ARBA00022833"/>
    </source>
</evidence>
<comment type="cofactor">
    <cofactor evidence="2">
        <name>Mg(2+)</name>
        <dbReference type="ChEBI" id="CHEBI:18420"/>
    </cofactor>
</comment>
<keyword evidence="11" id="KW-0460">Magnesium</keyword>
<keyword evidence="13" id="KW-0496">Mitochondrion</keyword>
<evidence type="ECO:0000256" key="3">
    <source>
        <dbReference type="ARBA" id="ARBA00004173"/>
    </source>
</evidence>
<evidence type="ECO:0000256" key="7">
    <source>
        <dbReference type="ARBA" id="ARBA00022722"/>
    </source>
</evidence>
<reference evidence="17" key="1">
    <citation type="submission" date="2022-07" db="EMBL/GenBank/DDBJ databases">
        <authorList>
            <person name="Trinca V."/>
            <person name="Uliana J.V.C."/>
            <person name="Torres T.T."/>
            <person name="Ward R.J."/>
            <person name="Monesi N."/>
        </authorList>
    </citation>
    <scope>NUCLEOTIDE SEQUENCE</scope>
    <source>
        <strain evidence="17">HSMRA1968</strain>
        <tissue evidence="17">Whole embryos</tissue>
    </source>
</reference>
<evidence type="ECO:0000256" key="1">
    <source>
        <dbReference type="ARBA" id="ARBA00000928"/>
    </source>
</evidence>
<evidence type="ECO:0000313" key="17">
    <source>
        <dbReference type="EMBL" id="KAJ6634895.1"/>
    </source>
</evidence>
<gene>
    <name evidence="17" type="primary">Prorp_1</name>
    <name evidence="17" type="ORF">Bhyg_13476</name>
</gene>
<keyword evidence="10" id="KW-0862">Zinc</keyword>
<dbReference type="GO" id="GO:0001682">
    <property type="term" value="P:tRNA 5'-leader removal"/>
    <property type="evidence" value="ECO:0007669"/>
    <property type="project" value="TreeGrafter"/>
</dbReference>
<dbReference type="EC" id="3.1.26.5" evidence="5"/>
<comment type="catalytic activity">
    <reaction evidence="1">
        <text>Endonucleolytic cleavage of RNA, removing 5'-extranucleotides from tRNA precursor.</text>
        <dbReference type="EC" id="3.1.26.5"/>
    </reaction>
</comment>
<dbReference type="GO" id="GO:0097745">
    <property type="term" value="P:mitochondrial tRNA 5'-end processing"/>
    <property type="evidence" value="ECO:0007669"/>
    <property type="project" value="TreeGrafter"/>
</dbReference>
<dbReference type="PANTHER" id="PTHR13547:SF1">
    <property type="entry name" value="MITOCHONDRIAL RIBONUCLEASE P CATALYTIC SUBUNIT"/>
    <property type="match status" value="1"/>
</dbReference>
<comment type="subcellular location">
    <subcellularLocation>
        <location evidence="3">Mitochondrion</location>
    </subcellularLocation>
</comment>
<evidence type="ECO:0000256" key="6">
    <source>
        <dbReference type="ARBA" id="ARBA00022694"/>
    </source>
</evidence>
<keyword evidence="8" id="KW-0479">Metal-binding</keyword>
<evidence type="ECO:0000256" key="4">
    <source>
        <dbReference type="ARBA" id="ARBA00007626"/>
    </source>
</evidence>
<evidence type="ECO:0000256" key="8">
    <source>
        <dbReference type="ARBA" id="ARBA00022723"/>
    </source>
</evidence>
<evidence type="ECO:0000256" key="12">
    <source>
        <dbReference type="ARBA" id="ARBA00022946"/>
    </source>
</evidence>
<dbReference type="Proteomes" id="UP001151699">
    <property type="component" value="Chromosome C"/>
</dbReference>
<keyword evidence="12" id="KW-0809">Transit peptide</keyword>
<dbReference type="GO" id="GO:0030678">
    <property type="term" value="C:mitochondrial ribonuclease P complex"/>
    <property type="evidence" value="ECO:0007669"/>
    <property type="project" value="TreeGrafter"/>
</dbReference>
<name>A0A9Q0MMX5_9DIPT</name>
<dbReference type="InterPro" id="IPR011990">
    <property type="entry name" value="TPR-like_helical_dom_sf"/>
</dbReference>
<dbReference type="OrthoDB" id="46913at2759"/>
<evidence type="ECO:0000256" key="5">
    <source>
        <dbReference type="ARBA" id="ARBA00012179"/>
    </source>
</evidence>
<dbReference type="Gene3D" id="1.25.40.10">
    <property type="entry name" value="Tetratricopeptide repeat domain"/>
    <property type="match status" value="1"/>
</dbReference>
<dbReference type="Pfam" id="PF16953">
    <property type="entry name" value="PRORP"/>
    <property type="match status" value="1"/>
</dbReference>
<dbReference type="PANTHER" id="PTHR13547">
    <property type="match status" value="1"/>
</dbReference>
<protein>
    <recommendedName>
        <fullName evidence="14">Mitochondrial ribonuclease P catalytic subunit</fullName>
        <ecNumber evidence="5">3.1.26.5</ecNumber>
    </recommendedName>
    <alternativeName>
        <fullName evidence="15">Mitochondrial ribonuclease P protein 3</fullName>
    </alternativeName>
</protein>
<dbReference type="GO" id="GO:0004526">
    <property type="term" value="F:ribonuclease P activity"/>
    <property type="evidence" value="ECO:0007669"/>
    <property type="project" value="UniProtKB-EC"/>
</dbReference>
<keyword evidence="7" id="KW-0540">Nuclease</keyword>
<comment type="caution">
    <text evidence="17">The sequence shown here is derived from an EMBL/GenBank/DDBJ whole genome shotgun (WGS) entry which is preliminary data.</text>
</comment>
<dbReference type="EMBL" id="WJQU01000004">
    <property type="protein sequence ID" value="KAJ6634895.1"/>
    <property type="molecule type" value="Genomic_DNA"/>
</dbReference>
<evidence type="ECO:0000259" key="16">
    <source>
        <dbReference type="Pfam" id="PF16953"/>
    </source>
</evidence>
<organism evidence="17 18">
    <name type="scientific">Pseudolycoriella hygida</name>
    <dbReference type="NCBI Taxonomy" id="35572"/>
    <lineage>
        <taxon>Eukaryota</taxon>
        <taxon>Metazoa</taxon>
        <taxon>Ecdysozoa</taxon>
        <taxon>Arthropoda</taxon>
        <taxon>Hexapoda</taxon>
        <taxon>Insecta</taxon>
        <taxon>Pterygota</taxon>
        <taxon>Neoptera</taxon>
        <taxon>Endopterygota</taxon>
        <taxon>Diptera</taxon>
        <taxon>Nematocera</taxon>
        <taxon>Sciaroidea</taxon>
        <taxon>Sciaridae</taxon>
        <taxon>Pseudolycoriella</taxon>
    </lineage>
</organism>
<comment type="similarity">
    <text evidence="4">Belongs to the PPR family. P subfamily.</text>
</comment>
<keyword evidence="18" id="KW-1185">Reference proteome</keyword>
<accession>A0A9Q0MMX5</accession>
<keyword evidence="6" id="KW-0819">tRNA processing</keyword>
<dbReference type="CDD" id="cd18718">
    <property type="entry name" value="PIN_PRORP"/>
    <property type="match status" value="1"/>
</dbReference>
<dbReference type="GO" id="GO:0046872">
    <property type="term" value="F:metal ion binding"/>
    <property type="evidence" value="ECO:0007669"/>
    <property type="project" value="UniProtKB-KW"/>
</dbReference>
<evidence type="ECO:0000256" key="14">
    <source>
        <dbReference type="ARBA" id="ARBA00044536"/>
    </source>
</evidence>
<keyword evidence="9" id="KW-0378">Hydrolase</keyword>
<evidence type="ECO:0000256" key="15">
    <source>
        <dbReference type="ARBA" id="ARBA00044559"/>
    </source>
</evidence>
<evidence type="ECO:0000313" key="18">
    <source>
        <dbReference type="Proteomes" id="UP001151699"/>
    </source>
</evidence>
<sequence length="528" mass="61541">MLNTKFHNIIKCFIKSSNVRYASEILRKDTKETRDTHHSFLSETFNGNPQPTKQEWTDLRNNLLKMKSRSSVVNANNVDVFILSNCLPKQLETGKSYVKYLKESGSEPKISALMRLLKLYFDASRAGIPITKEDQQYIVDMYNRLAAQYEIFDSTLGEGLLHGLVLTDEWRKSLDIMDSMKFCSNPSSSAYSAVIGRALHEGDESLGWNLFNDMIANCTTTLRNEAFESYIHFCEKNNDEFEKNINKMLTFIRDNEILITDKIARAFQRAFEKFDYNCSITTVNPRGKCESCKQHLPNVHITDEELGQLSDHFLNKVLVGRDIFTKSTPEEFQTFIRFMDKTIPYDCVIDGLNVAYSLNTNDPVKRSKALASVVKHFADQKMKILVVGRKHMERWPQMDYTNRNAKLFLTDNLSQDDPYFLYSTLKSGPNTIFVTRDLIRNHAFKLDLNLKRIFRKWQQLRQHSMQRVWDSGHVIFHEKIEFDMSAHLLKDHCCHIPFNNDAFCTLHQDYLELRENWLCVSKKTMAKK</sequence>
<dbReference type="InterPro" id="IPR031595">
    <property type="entry name" value="PRORP_C"/>
</dbReference>
<dbReference type="AlphaFoldDB" id="A0A9Q0MMX5"/>
<evidence type="ECO:0000256" key="2">
    <source>
        <dbReference type="ARBA" id="ARBA00001946"/>
    </source>
</evidence>
<dbReference type="InterPro" id="IPR033495">
    <property type="entry name" value="MRPP3_PIN_dom"/>
</dbReference>